<evidence type="ECO:0000313" key="1">
    <source>
        <dbReference type="EMBL" id="TJZ78787.1"/>
    </source>
</evidence>
<dbReference type="InterPro" id="IPR038512">
    <property type="entry name" value="GpU-like_sf"/>
</dbReference>
<reference evidence="1 2" key="1">
    <citation type="submission" date="2019-04" db="EMBL/GenBank/DDBJ databases">
        <title>Chitiniphilus eburnea sp. nov., a novel chitinolytic bacterium isolated from aquaculture sludge.</title>
        <authorList>
            <person name="Sheng M."/>
        </authorList>
    </citation>
    <scope>NUCLEOTIDE SEQUENCE [LARGE SCALE GENOMIC DNA]</scope>
    <source>
        <strain evidence="1 2">HX-2-15</strain>
    </source>
</reference>
<dbReference type="EMBL" id="SUMF01000001">
    <property type="protein sequence ID" value="TJZ78787.1"/>
    <property type="molecule type" value="Genomic_DNA"/>
</dbReference>
<dbReference type="Proteomes" id="UP000310016">
    <property type="component" value="Unassembled WGS sequence"/>
</dbReference>
<protein>
    <submittedName>
        <fullName evidence="1">Uncharacterized protein</fullName>
    </submittedName>
</protein>
<accession>A0A4U0QBN8</accession>
<dbReference type="RefSeq" id="WP_136771302.1">
    <property type="nucleotide sequence ID" value="NZ_CP156074.1"/>
</dbReference>
<sequence>MHTLTAIRQALVARLRDQTAAGPRVWGNRSQAIADTDLPALRVRVTSRMTHSNSDIPSATHDGQFALAIVVADGTGAEDQAEALLDEVERVLVRHPTLNGLLATPLRATQLQVASEGARLVYTQDLCATWHEEPFAELDVTEPHTTPAFGDFTHLHADLDTQPFSGATEHIRWLVADYADSLPDAQIEYHPPGPAP</sequence>
<organism evidence="1 2">
    <name type="scientific">Chitiniphilus eburneus</name>
    <dbReference type="NCBI Taxonomy" id="2571148"/>
    <lineage>
        <taxon>Bacteria</taxon>
        <taxon>Pseudomonadati</taxon>
        <taxon>Pseudomonadota</taxon>
        <taxon>Betaproteobacteria</taxon>
        <taxon>Neisseriales</taxon>
        <taxon>Chitinibacteraceae</taxon>
        <taxon>Chitiniphilus</taxon>
    </lineage>
</organism>
<dbReference type="OrthoDB" id="8682532at2"/>
<gene>
    <name evidence="1" type="ORF">FAZ21_00410</name>
</gene>
<comment type="caution">
    <text evidence="1">The sequence shown here is derived from an EMBL/GenBank/DDBJ whole genome shotgun (WGS) entry which is preliminary data.</text>
</comment>
<dbReference type="AlphaFoldDB" id="A0A4U0QBN8"/>
<evidence type="ECO:0000313" key="2">
    <source>
        <dbReference type="Proteomes" id="UP000310016"/>
    </source>
</evidence>
<keyword evidence="2" id="KW-1185">Reference proteome</keyword>
<name>A0A4U0QBN8_9NEIS</name>
<dbReference type="Gene3D" id="3.30.70.1700">
    <property type="entry name" value="Phage minor tail protein U"/>
    <property type="match status" value="1"/>
</dbReference>
<proteinExistence type="predicted"/>